<gene>
    <name evidence="5" type="ORF">GRF29_69g2216803</name>
</gene>
<dbReference type="InterPro" id="IPR029058">
    <property type="entry name" value="AB_hydrolase_fold"/>
</dbReference>
<dbReference type="Proteomes" id="UP001280581">
    <property type="component" value="Unassembled WGS sequence"/>
</dbReference>
<dbReference type="PANTHER" id="PTHR43142">
    <property type="entry name" value="CARBOXYLIC ESTER HYDROLASE"/>
    <property type="match status" value="1"/>
</dbReference>
<dbReference type="EC" id="3.1.1.-" evidence="3"/>
<evidence type="ECO:0000256" key="2">
    <source>
        <dbReference type="ARBA" id="ARBA00022801"/>
    </source>
</evidence>
<name>A0AAN6RHI1_9PLEO</name>
<accession>A0AAN6RHI1</accession>
<dbReference type="InterPro" id="IPR002018">
    <property type="entry name" value="CarbesteraseB"/>
</dbReference>
<sequence>MKSSLGPLSLHVASLETNNCRDRQLCITPTRPTSSRRLWIYGHPGAPFVRAEANDAPPCVPSPSQAAHLTYLFPQAQRSRTYGCDAGSASIRQGAVIVLSALQSKSNAQVSCEALQETLWNPGNHTGLDYLRYLNYDKHSDQVEQYWIGSESNSTTCKAITALGETTAVPCDRELPALCSQSAPLSSTSNAGNGPRWQTTVRTGEATVVGYRDKLSFRFLGLNEQCLYLNIWTPYLPSKPETSKKAVMLWIHGGGFTSGYGSDTTFDGGNMASRGDVVVVSINYRLSTLGFLALDNSTLRGNYWLSDQVAALEWVQKHIEDFGGDKDRVTVFGQSAGAASVRALLASPRAKGDALNTTQGIVKEKNCTQQDSGARVACLRALDPVKLVTGKVASSPVVDGVYLTTPELRLDGSGPSLDVALMVGVMHDDGDPFTSFSKNATPAQALASQGYDADAILGSSLFPVPQSTNTTLDIFNLTSRVSTDAQFRCLTESTALVATRNHVFPTVYFYEIDRGLQLVEWSPNPPTCEAPKTAEHPLGDTSLPYYKCHSGELYYVFGTAIRQGRQPRDQEDVPFSQYLLDSWTAFGRTKDPNPELGFLRARGYTNTSAIVEKAAPWEPVNASDPEVRVLDIEPRVEKFREREQCEVLEMPLDYYDD</sequence>
<evidence type="ECO:0000256" key="1">
    <source>
        <dbReference type="ARBA" id="ARBA00005964"/>
    </source>
</evidence>
<evidence type="ECO:0000313" key="5">
    <source>
        <dbReference type="EMBL" id="KAK3209571.1"/>
    </source>
</evidence>
<evidence type="ECO:0000259" key="4">
    <source>
        <dbReference type="Pfam" id="PF00135"/>
    </source>
</evidence>
<feature type="domain" description="Carboxylesterase type B" evidence="4">
    <location>
        <begin position="209"/>
        <end position="647"/>
    </location>
</feature>
<dbReference type="PROSITE" id="PS00122">
    <property type="entry name" value="CARBOXYLESTERASE_B_1"/>
    <property type="match status" value="1"/>
</dbReference>
<protein>
    <recommendedName>
        <fullName evidence="3">Carboxylic ester hydrolase</fullName>
        <ecNumber evidence="3">3.1.1.-</ecNumber>
    </recommendedName>
</protein>
<organism evidence="5 6">
    <name type="scientific">Pseudopithomyces chartarum</name>
    <dbReference type="NCBI Taxonomy" id="1892770"/>
    <lineage>
        <taxon>Eukaryota</taxon>
        <taxon>Fungi</taxon>
        <taxon>Dikarya</taxon>
        <taxon>Ascomycota</taxon>
        <taxon>Pezizomycotina</taxon>
        <taxon>Dothideomycetes</taxon>
        <taxon>Pleosporomycetidae</taxon>
        <taxon>Pleosporales</taxon>
        <taxon>Massarineae</taxon>
        <taxon>Didymosphaeriaceae</taxon>
        <taxon>Pseudopithomyces</taxon>
    </lineage>
</organism>
<dbReference type="EMBL" id="WVTA01000006">
    <property type="protein sequence ID" value="KAK3209571.1"/>
    <property type="molecule type" value="Genomic_DNA"/>
</dbReference>
<evidence type="ECO:0000313" key="6">
    <source>
        <dbReference type="Proteomes" id="UP001280581"/>
    </source>
</evidence>
<keyword evidence="6" id="KW-1185">Reference proteome</keyword>
<dbReference type="InterPro" id="IPR000997">
    <property type="entry name" value="Cholinesterase"/>
</dbReference>
<dbReference type="InterPro" id="IPR019826">
    <property type="entry name" value="Carboxylesterase_B_AS"/>
</dbReference>
<dbReference type="SUPFAM" id="SSF53474">
    <property type="entry name" value="alpha/beta-Hydrolases"/>
    <property type="match status" value="1"/>
</dbReference>
<comment type="caution">
    <text evidence="5">The sequence shown here is derived from an EMBL/GenBank/DDBJ whole genome shotgun (WGS) entry which is preliminary data.</text>
</comment>
<dbReference type="Gene3D" id="3.40.50.1820">
    <property type="entry name" value="alpha/beta hydrolase"/>
    <property type="match status" value="1"/>
</dbReference>
<reference evidence="5 6" key="1">
    <citation type="submission" date="2021-02" db="EMBL/GenBank/DDBJ databases">
        <title>Genome assembly of Pseudopithomyces chartarum.</title>
        <authorList>
            <person name="Jauregui R."/>
            <person name="Singh J."/>
            <person name="Voisey C."/>
        </authorList>
    </citation>
    <scope>NUCLEOTIDE SEQUENCE [LARGE SCALE GENOMIC DNA]</scope>
    <source>
        <strain evidence="5 6">AGR01</strain>
    </source>
</reference>
<dbReference type="PANTHER" id="PTHR43142:SF3">
    <property type="entry name" value="PUTATIVE (AFU_ORTHOLOGUE AFUA_3G09070)-RELATED"/>
    <property type="match status" value="1"/>
</dbReference>
<comment type="similarity">
    <text evidence="1 3">Belongs to the type-B carboxylesterase/lipase family.</text>
</comment>
<dbReference type="PRINTS" id="PR00878">
    <property type="entry name" value="CHOLNESTRASE"/>
</dbReference>
<evidence type="ECO:0000256" key="3">
    <source>
        <dbReference type="RuleBase" id="RU361235"/>
    </source>
</evidence>
<dbReference type="AlphaFoldDB" id="A0AAN6RHI1"/>
<dbReference type="Pfam" id="PF00135">
    <property type="entry name" value="COesterase"/>
    <property type="match status" value="1"/>
</dbReference>
<dbReference type="GO" id="GO:0004104">
    <property type="term" value="F:cholinesterase activity"/>
    <property type="evidence" value="ECO:0007669"/>
    <property type="project" value="InterPro"/>
</dbReference>
<proteinExistence type="inferred from homology"/>
<keyword evidence="2 3" id="KW-0378">Hydrolase</keyword>